<sequence>MLGFRECSVEDSEKLIDWLIAHVARAERRPELVREVLLGRCRDERIEPPTPDRVGRIVSVALYRAEETLFDRIAGRLAAPQSTRVRELVDAAVDTAVDEGDAAAVVELDQDAVDDADDAGAAGDAGTVTRSDAAGAGPELLGSAASRAR</sequence>
<dbReference type="Proteomes" id="UP000232453">
    <property type="component" value="Unassembled WGS sequence"/>
</dbReference>
<accession>A0AA44ZSI7</accession>
<name>A0A852W9S7_PSEA5</name>
<dbReference type="EMBL" id="JACCCZ010000002">
    <property type="protein sequence ID" value="NYG05360.1"/>
    <property type="molecule type" value="Genomic_DNA"/>
</dbReference>
<protein>
    <submittedName>
        <fullName evidence="2">Uncharacterized protein</fullName>
    </submittedName>
</protein>
<evidence type="ECO:0000313" key="2">
    <source>
        <dbReference type="EMBL" id="NYG05360.1"/>
    </source>
</evidence>
<organism evidence="2 5">
    <name type="scientific">Pseudonocardia alni</name>
    <name type="common">Amycolata alni</name>
    <dbReference type="NCBI Taxonomy" id="33907"/>
    <lineage>
        <taxon>Bacteria</taxon>
        <taxon>Bacillati</taxon>
        <taxon>Actinomycetota</taxon>
        <taxon>Actinomycetes</taxon>
        <taxon>Pseudonocardiales</taxon>
        <taxon>Pseudonocardiaceae</taxon>
        <taxon>Pseudonocardia</taxon>
    </lineage>
</organism>
<comment type="caution">
    <text evidence="2">The sequence shown here is derived from an EMBL/GenBank/DDBJ whole genome shotgun (WGS) entry which is preliminary data.</text>
</comment>
<dbReference type="Proteomes" id="UP000549695">
    <property type="component" value="Unassembled WGS sequence"/>
</dbReference>
<evidence type="ECO:0000313" key="5">
    <source>
        <dbReference type="Proteomes" id="UP000549695"/>
    </source>
</evidence>
<accession>A0A852W9S7</accession>
<dbReference type="AlphaFoldDB" id="A0A852W9S7"/>
<evidence type="ECO:0000256" key="1">
    <source>
        <dbReference type="SAM" id="MobiDB-lite"/>
    </source>
</evidence>
<dbReference type="EMBL" id="PHUJ01000001">
    <property type="protein sequence ID" value="PKB41388.1"/>
    <property type="molecule type" value="Genomic_DNA"/>
</dbReference>
<gene>
    <name evidence="3" type="ORF">ATL51_0050</name>
    <name evidence="2" type="ORF">HDA37_005714</name>
</gene>
<evidence type="ECO:0000313" key="3">
    <source>
        <dbReference type="EMBL" id="PKB41388.1"/>
    </source>
</evidence>
<proteinExistence type="predicted"/>
<reference evidence="2 5" key="1">
    <citation type="submission" date="2020-07" db="EMBL/GenBank/DDBJ databases">
        <title>Sequencing the genomes of 1000 actinobacteria strains.</title>
        <authorList>
            <person name="Klenk H.-P."/>
        </authorList>
    </citation>
    <scope>NUCLEOTIDE SEQUENCE [LARGE SCALE GENOMIC DNA]</scope>
    <source>
        <strain evidence="3 4">DSM 44104</strain>
        <strain evidence="2 5">DSM 44749</strain>
    </source>
</reference>
<keyword evidence="5" id="KW-1185">Reference proteome</keyword>
<feature type="region of interest" description="Disordered" evidence="1">
    <location>
        <begin position="115"/>
        <end position="149"/>
    </location>
</feature>
<evidence type="ECO:0000313" key="4">
    <source>
        <dbReference type="Proteomes" id="UP000232453"/>
    </source>
</evidence>